<dbReference type="GO" id="GO:0006352">
    <property type="term" value="P:DNA-templated transcription initiation"/>
    <property type="evidence" value="ECO:0007669"/>
    <property type="project" value="InterPro"/>
</dbReference>
<evidence type="ECO:0000313" key="9">
    <source>
        <dbReference type="EMBL" id="VFU14570.1"/>
    </source>
</evidence>
<keyword evidence="6" id="KW-0175">Coiled coil</keyword>
<proteinExistence type="inferred from homology"/>
<keyword evidence="5" id="KW-0804">Transcription</keyword>
<evidence type="ECO:0000259" key="8">
    <source>
        <dbReference type="PROSITE" id="PS00716"/>
    </source>
</evidence>
<keyword evidence="4" id="KW-0238">DNA-binding</keyword>
<dbReference type="SUPFAM" id="SSF88946">
    <property type="entry name" value="Sigma2 domain of RNA polymerase sigma factors"/>
    <property type="match status" value="1"/>
</dbReference>
<keyword evidence="3" id="KW-0731">Sigma factor</keyword>
<feature type="domain" description="RNA polymerase sigma-70" evidence="8">
    <location>
        <begin position="246"/>
        <end position="272"/>
    </location>
</feature>
<dbReference type="Gene3D" id="1.10.601.10">
    <property type="entry name" value="RNA Polymerase Primary Sigma Factor"/>
    <property type="match status" value="1"/>
</dbReference>
<dbReference type="AlphaFoldDB" id="A0A485LZ88"/>
<dbReference type="PIRSF" id="PIRSF000770">
    <property type="entry name" value="RNA_pol_sigma-SigE/K"/>
    <property type="match status" value="1"/>
</dbReference>
<organism evidence="9">
    <name type="scientific">anaerobic digester metagenome</name>
    <dbReference type="NCBI Taxonomy" id="1263854"/>
    <lineage>
        <taxon>unclassified sequences</taxon>
        <taxon>metagenomes</taxon>
        <taxon>ecological metagenomes</taxon>
    </lineage>
</organism>
<evidence type="ECO:0000256" key="3">
    <source>
        <dbReference type="ARBA" id="ARBA00023082"/>
    </source>
</evidence>
<dbReference type="InterPro" id="IPR014284">
    <property type="entry name" value="RNA_pol_sigma-70_dom"/>
</dbReference>
<gene>
    <name evidence="9" type="primary">rpoH</name>
    <name evidence="9" type="ORF">SCFA_30082</name>
</gene>
<evidence type="ECO:0000256" key="4">
    <source>
        <dbReference type="ARBA" id="ARBA00023125"/>
    </source>
</evidence>
<feature type="coiled-coil region" evidence="6">
    <location>
        <begin position="247"/>
        <end position="274"/>
    </location>
</feature>
<feature type="domain" description="RNA polymerase sigma-70" evidence="7">
    <location>
        <begin position="72"/>
        <end position="85"/>
    </location>
</feature>
<evidence type="ECO:0000259" key="7">
    <source>
        <dbReference type="PROSITE" id="PS00715"/>
    </source>
</evidence>
<evidence type="ECO:0000256" key="6">
    <source>
        <dbReference type="SAM" id="Coils"/>
    </source>
</evidence>
<dbReference type="PRINTS" id="PR00046">
    <property type="entry name" value="SIGMA70FCT"/>
</dbReference>
<dbReference type="InterPro" id="IPR007630">
    <property type="entry name" value="RNA_pol_sigma70_r4"/>
</dbReference>
<dbReference type="Pfam" id="PF04542">
    <property type="entry name" value="Sigma70_r2"/>
    <property type="match status" value="1"/>
</dbReference>
<dbReference type="SUPFAM" id="SSF88659">
    <property type="entry name" value="Sigma3 and sigma4 domains of RNA polymerase sigma factors"/>
    <property type="match status" value="1"/>
</dbReference>
<evidence type="ECO:0000256" key="2">
    <source>
        <dbReference type="ARBA" id="ARBA00023015"/>
    </source>
</evidence>
<name>A0A485LZ88_9ZZZZ</name>
<comment type="similarity">
    <text evidence="1">Belongs to the sigma-70 factor family.</text>
</comment>
<dbReference type="Pfam" id="PF04545">
    <property type="entry name" value="Sigma70_r4"/>
    <property type="match status" value="1"/>
</dbReference>
<accession>A0A485LZ88</accession>
<dbReference type="GO" id="GO:0016987">
    <property type="term" value="F:sigma factor activity"/>
    <property type="evidence" value="ECO:0007669"/>
    <property type="project" value="UniProtKB-KW"/>
</dbReference>
<dbReference type="NCBIfam" id="TIGR02937">
    <property type="entry name" value="sigma70-ECF"/>
    <property type="match status" value="1"/>
</dbReference>
<reference evidence="9" key="1">
    <citation type="submission" date="2019-03" db="EMBL/GenBank/DDBJ databases">
        <authorList>
            <person name="Hao L."/>
        </authorList>
    </citation>
    <scope>NUCLEOTIDE SEQUENCE</scope>
</reference>
<evidence type="ECO:0000256" key="1">
    <source>
        <dbReference type="ARBA" id="ARBA00007788"/>
    </source>
</evidence>
<sequence length="285" mass="32937">MNLPVVQSRSLSELISRFEEFPVLAKDEEYDLAVRLREYNDVDAAHRLVTSNLRNVVRIAMDYAGYGLPLEDIVQEGTIGLMVAVKKFDPYKGYRLMTYAVWWIKAMIHDYILKFFSQVKLGTTKLQKRLFYGLNRLMAEEEVIDGNINERTQAISARLDADPQQVEEIITRLTYRDQSLDSPLADDSDTSFVDFLADSGMTPEDTVMETERVMSVENHVNAALEDLSDREQEIVRQRIMADDPRTLEELGRQYNISKERVRQIENNVKNKLRKALEGKMDSMVQ</sequence>
<dbReference type="EMBL" id="CAADRM010000092">
    <property type="protein sequence ID" value="VFU14570.1"/>
    <property type="molecule type" value="Genomic_DNA"/>
</dbReference>
<dbReference type="PANTHER" id="PTHR30376">
    <property type="entry name" value="SIGMA FACTOR RPOH HEAT SHOCK RELATED"/>
    <property type="match status" value="1"/>
</dbReference>
<protein>
    <submittedName>
        <fullName evidence="9">RNA polymerase sigma factor RpoH</fullName>
    </submittedName>
</protein>
<keyword evidence="2" id="KW-0805">Transcription regulation</keyword>
<dbReference type="NCBIfam" id="NF005143">
    <property type="entry name" value="PRK06596.1"/>
    <property type="match status" value="1"/>
</dbReference>
<dbReference type="InterPro" id="IPR013324">
    <property type="entry name" value="RNA_pol_sigma_r3/r4-like"/>
</dbReference>
<dbReference type="PROSITE" id="PS00716">
    <property type="entry name" value="SIGMA70_2"/>
    <property type="match status" value="1"/>
</dbReference>
<dbReference type="InterPro" id="IPR000943">
    <property type="entry name" value="RNA_pol_sigma70"/>
</dbReference>
<dbReference type="PANTHER" id="PTHR30376:SF3">
    <property type="entry name" value="RNA POLYMERASE SIGMA FACTOR RPOH"/>
    <property type="match status" value="1"/>
</dbReference>
<dbReference type="Gene3D" id="1.20.140.160">
    <property type="match status" value="1"/>
</dbReference>
<dbReference type="InterPro" id="IPR013325">
    <property type="entry name" value="RNA_pol_sigma_r2"/>
</dbReference>
<dbReference type="PROSITE" id="PS00715">
    <property type="entry name" value="SIGMA70_1"/>
    <property type="match status" value="1"/>
</dbReference>
<dbReference type="GO" id="GO:0003677">
    <property type="term" value="F:DNA binding"/>
    <property type="evidence" value="ECO:0007669"/>
    <property type="project" value="UniProtKB-KW"/>
</dbReference>
<dbReference type="InterPro" id="IPR050813">
    <property type="entry name" value="Sigma-70_Factor"/>
</dbReference>
<dbReference type="InterPro" id="IPR007627">
    <property type="entry name" value="RNA_pol_sigma70_r2"/>
</dbReference>
<evidence type="ECO:0000256" key="5">
    <source>
        <dbReference type="ARBA" id="ARBA00023163"/>
    </source>
</evidence>